<dbReference type="EMBL" id="JACWZY010000031">
    <property type="protein sequence ID" value="MBD2704363.1"/>
    <property type="molecule type" value="Genomic_DNA"/>
</dbReference>
<evidence type="ECO:0000256" key="1">
    <source>
        <dbReference type="SAM" id="Phobius"/>
    </source>
</evidence>
<organism evidence="2 3">
    <name type="scientific">Spirosoma profusum</name>
    <dbReference type="NCBI Taxonomy" id="2771354"/>
    <lineage>
        <taxon>Bacteria</taxon>
        <taxon>Pseudomonadati</taxon>
        <taxon>Bacteroidota</taxon>
        <taxon>Cytophagia</taxon>
        <taxon>Cytophagales</taxon>
        <taxon>Cytophagaceae</taxon>
        <taxon>Spirosoma</taxon>
    </lineage>
</organism>
<keyword evidence="1" id="KW-1133">Transmembrane helix</keyword>
<feature type="transmembrane region" description="Helical" evidence="1">
    <location>
        <begin position="104"/>
        <end position="121"/>
    </location>
</feature>
<dbReference type="RefSeq" id="WP_190890880.1">
    <property type="nucleotide sequence ID" value="NZ_JACWZY010000031.1"/>
</dbReference>
<sequence>MADKNKNSYLTYLVATVWLINGLICKVLNLVPRHEHIVSRILGSQHSSFLTFLIGVSEIIMAIWISIRYKSKLNAITQMVIVFTMNILEFILAQDLLLFGKFNFIFALIFIGLIYYNEFILNKRLNLQTR</sequence>
<dbReference type="Proteomes" id="UP000598820">
    <property type="component" value="Unassembled WGS sequence"/>
</dbReference>
<comment type="caution">
    <text evidence="2">The sequence shown here is derived from an EMBL/GenBank/DDBJ whole genome shotgun (WGS) entry which is preliminary data.</text>
</comment>
<evidence type="ECO:0000313" key="3">
    <source>
        <dbReference type="Proteomes" id="UP000598820"/>
    </source>
</evidence>
<protein>
    <submittedName>
        <fullName evidence="2">DoxX-like family protein</fullName>
    </submittedName>
</protein>
<reference evidence="2" key="1">
    <citation type="submission" date="2020-09" db="EMBL/GenBank/DDBJ databases">
        <authorList>
            <person name="Kim M.K."/>
        </authorList>
    </citation>
    <scope>NUCLEOTIDE SEQUENCE</scope>
    <source>
        <strain evidence="2">BT702</strain>
    </source>
</reference>
<dbReference type="InterPro" id="IPR025695">
    <property type="entry name" value="DoxX-like"/>
</dbReference>
<feature type="transmembrane region" description="Helical" evidence="1">
    <location>
        <begin position="9"/>
        <end position="29"/>
    </location>
</feature>
<keyword evidence="1" id="KW-0812">Transmembrane</keyword>
<dbReference type="AlphaFoldDB" id="A0A926Y0J5"/>
<dbReference type="Pfam" id="PF13781">
    <property type="entry name" value="DoxX_3"/>
    <property type="match status" value="1"/>
</dbReference>
<keyword evidence="1" id="KW-0472">Membrane</keyword>
<keyword evidence="3" id="KW-1185">Reference proteome</keyword>
<gene>
    <name evidence="2" type="ORF">IC229_27225</name>
</gene>
<proteinExistence type="predicted"/>
<feature type="transmembrane region" description="Helical" evidence="1">
    <location>
        <begin position="79"/>
        <end position="98"/>
    </location>
</feature>
<feature type="transmembrane region" description="Helical" evidence="1">
    <location>
        <begin position="49"/>
        <end position="67"/>
    </location>
</feature>
<accession>A0A926Y0J5</accession>
<evidence type="ECO:0000313" key="2">
    <source>
        <dbReference type="EMBL" id="MBD2704363.1"/>
    </source>
</evidence>
<name>A0A926Y0J5_9BACT</name>